<proteinExistence type="predicted"/>
<keyword evidence="1" id="KW-0614">Plasmid</keyword>
<sequence length="40" mass="4582">MVYISVAVECLDTKNNNKKTKDNKKEAVGIDIKYKAFFSK</sequence>
<dbReference type="AlphaFoldDB" id="C0RCD1"/>
<geneLocation type="plasmid" evidence="1 2">
    <name>A14S_lp28-3</name>
</geneLocation>
<gene>
    <name evidence="1" type="ORF">BSPA14S_H0005</name>
</gene>
<evidence type="ECO:0000313" key="2">
    <source>
        <dbReference type="Proteomes" id="UP000003481"/>
    </source>
</evidence>
<accession>C0RCD1</accession>
<organism evidence="1 2">
    <name type="scientific">Borreliella spielmanii A14S</name>
    <dbReference type="NCBI Taxonomy" id="498742"/>
    <lineage>
        <taxon>Bacteria</taxon>
        <taxon>Pseudomonadati</taxon>
        <taxon>Spirochaetota</taxon>
        <taxon>Spirochaetia</taxon>
        <taxon>Spirochaetales</taxon>
        <taxon>Borreliaceae</taxon>
        <taxon>Borreliella</taxon>
    </lineage>
</organism>
<dbReference type="HOGENOM" id="CLU_3285892_0_0_12"/>
<name>C0RCD1_9SPIR</name>
<evidence type="ECO:0000313" key="1">
    <source>
        <dbReference type="EMBL" id="ACN53442.1"/>
    </source>
</evidence>
<dbReference type="Proteomes" id="UP000003481">
    <property type="component" value="Plasmid A14S_lp28-3"/>
</dbReference>
<protein>
    <submittedName>
        <fullName evidence="1">Uncharacterized protein</fullName>
    </submittedName>
</protein>
<dbReference type="EMBL" id="CP001471">
    <property type="protein sequence ID" value="ACN53442.1"/>
    <property type="molecule type" value="Genomic_DNA"/>
</dbReference>
<reference evidence="1 2" key="1">
    <citation type="journal article" date="2012" name="J. Bacteriol.">
        <title>Whole-Genome Sequences of Borrelia bissettii, Borrelia valaisiana, and Borrelia spielmanii.</title>
        <authorList>
            <person name="Schutzer S.E."/>
            <person name="Fraser-Liggett C.M."/>
            <person name="Qiu W.G."/>
            <person name="Kraiczy P."/>
            <person name="Mongodin E.F."/>
            <person name="Dunn J.J."/>
            <person name="Luft B.J."/>
            <person name="Casjens S.R."/>
        </authorList>
    </citation>
    <scope>NUCLEOTIDE SEQUENCE [LARGE SCALE GENOMIC DNA]</scope>
    <source>
        <strain evidence="1 2">A14S</strain>
        <plasmid evidence="1 2">A14S_lp28-3</plasmid>
    </source>
</reference>